<comment type="caution">
    <text evidence="4">The sequence shown here is derived from an EMBL/GenBank/DDBJ whole genome shotgun (WGS) entry which is preliminary data.</text>
</comment>
<feature type="DNA-binding region" description="H-T-H motif" evidence="2">
    <location>
        <begin position="29"/>
        <end position="48"/>
    </location>
</feature>
<evidence type="ECO:0000313" key="4">
    <source>
        <dbReference type="EMBL" id="GAA1565245.1"/>
    </source>
</evidence>
<evidence type="ECO:0000256" key="1">
    <source>
        <dbReference type="ARBA" id="ARBA00023125"/>
    </source>
</evidence>
<keyword evidence="5" id="KW-1185">Reference proteome</keyword>
<dbReference type="InterPro" id="IPR001647">
    <property type="entry name" value="HTH_TetR"/>
</dbReference>
<reference evidence="4 5" key="1">
    <citation type="journal article" date="2019" name="Int. J. Syst. Evol. Microbiol.">
        <title>The Global Catalogue of Microorganisms (GCM) 10K type strain sequencing project: providing services to taxonomists for standard genome sequencing and annotation.</title>
        <authorList>
            <consortium name="The Broad Institute Genomics Platform"/>
            <consortium name="The Broad Institute Genome Sequencing Center for Infectious Disease"/>
            <person name="Wu L."/>
            <person name="Ma J."/>
        </authorList>
    </citation>
    <scope>NUCLEOTIDE SEQUENCE [LARGE SCALE GENOMIC DNA]</scope>
    <source>
        <strain evidence="4 5">JCM 15933</strain>
    </source>
</reference>
<dbReference type="GO" id="GO:0005524">
    <property type="term" value="F:ATP binding"/>
    <property type="evidence" value="ECO:0007669"/>
    <property type="project" value="UniProtKB-KW"/>
</dbReference>
<dbReference type="Proteomes" id="UP001501470">
    <property type="component" value="Unassembled WGS sequence"/>
</dbReference>
<gene>
    <name evidence="4" type="ORF">GCM10009827_103520</name>
</gene>
<dbReference type="Gene3D" id="1.10.357.10">
    <property type="entry name" value="Tetracycline Repressor, domain 2"/>
    <property type="match status" value="1"/>
</dbReference>
<feature type="domain" description="HTH tetR-type" evidence="3">
    <location>
        <begin position="6"/>
        <end position="66"/>
    </location>
</feature>
<sequence>MNVRDADRKTLLADAAIEVLGTGGVRALTHRAVDTAAGLPQGTCGYHFPSRAALLTAALTRIAALDLADASGADLPAVLRGWVLGDAARTRARFMLMLDPQARAELGPSAADLAGGFVQRAVELFGSQDRARLAIALIDGLLLDELTRGTVTDEQRRARLAAVQEIVTTHR</sequence>
<accession>A0ABN2CVL0</accession>
<keyword evidence="4" id="KW-0547">Nucleotide-binding</keyword>
<evidence type="ECO:0000313" key="5">
    <source>
        <dbReference type="Proteomes" id="UP001501470"/>
    </source>
</evidence>
<dbReference type="SUPFAM" id="SSF46689">
    <property type="entry name" value="Homeodomain-like"/>
    <property type="match status" value="1"/>
</dbReference>
<keyword evidence="4" id="KW-0067">ATP-binding</keyword>
<dbReference type="InterPro" id="IPR009057">
    <property type="entry name" value="Homeodomain-like_sf"/>
</dbReference>
<evidence type="ECO:0000256" key="2">
    <source>
        <dbReference type="PROSITE-ProRule" id="PRU00335"/>
    </source>
</evidence>
<evidence type="ECO:0000259" key="3">
    <source>
        <dbReference type="PROSITE" id="PS50977"/>
    </source>
</evidence>
<keyword evidence="1 2" id="KW-0238">DNA-binding</keyword>
<dbReference type="PROSITE" id="PS50977">
    <property type="entry name" value="HTH_TETR_2"/>
    <property type="match status" value="1"/>
</dbReference>
<dbReference type="RefSeq" id="WP_344512919.1">
    <property type="nucleotide sequence ID" value="NZ_BAAAQD010000035.1"/>
</dbReference>
<proteinExistence type="predicted"/>
<protein>
    <submittedName>
        <fullName evidence="4">ABC-F family ATP-binding cassette domain-containing protein</fullName>
    </submittedName>
</protein>
<dbReference type="Pfam" id="PF00440">
    <property type="entry name" value="TetR_N"/>
    <property type="match status" value="1"/>
</dbReference>
<organism evidence="4 5">
    <name type="scientific">Dactylosporangium maewongense</name>
    <dbReference type="NCBI Taxonomy" id="634393"/>
    <lineage>
        <taxon>Bacteria</taxon>
        <taxon>Bacillati</taxon>
        <taxon>Actinomycetota</taxon>
        <taxon>Actinomycetes</taxon>
        <taxon>Micromonosporales</taxon>
        <taxon>Micromonosporaceae</taxon>
        <taxon>Dactylosporangium</taxon>
    </lineage>
</organism>
<dbReference type="Pfam" id="PF17940">
    <property type="entry name" value="TetR_C_31"/>
    <property type="match status" value="1"/>
</dbReference>
<dbReference type="EMBL" id="BAAAQD010000035">
    <property type="protein sequence ID" value="GAA1565245.1"/>
    <property type="molecule type" value="Genomic_DNA"/>
</dbReference>
<dbReference type="InterPro" id="IPR041583">
    <property type="entry name" value="TetR_C_31"/>
</dbReference>
<name>A0ABN2CVL0_9ACTN</name>